<proteinExistence type="predicted"/>
<evidence type="ECO:0000313" key="3">
    <source>
        <dbReference type="Proteomes" id="UP001180840"/>
    </source>
</evidence>
<dbReference type="EMBL" id="JAVDXZ010000001">
    <property type="protein sequence ID" value="MDR7328779.1"/>
    <property type="molecule type" value="Genomic_DNA"/>
</dbReference>
<accession>A0ABU1ZV26</accession>
<comment type="caution">
    <text evidence="2">The sequence shown here is derived from an EMBL/GenBank/DDBJ whole genome shotgun (WGS) entry which is preliminary data.</text>
</comment>
<reference evidence="2" key="1">
    <citation type="submission" date="2023-07" db="EMBL/GenBank/DDBJ databases">
        <title>Sequencing the genomes of 1000 actinobacteria strains.</title>
        <authorList>
            <person name="Klenk H.-P."/>
        </authorList>
    </citation>
    <scope>NUCLEOTIDE SEQUENCE</scope>
    <source>
        <strain evidence="2">DSM 107476</strain>
    </source>
</reference>
<dbReference type="Proteomes" id="UP001180840">
    <property type="component" value="Unassembled WGS sequence"/>
</dbReference>
<organism evidence="2 3">
    <name type="scientific">Corynebacterium guangdongense</name>
    <dbReference type="NCBI Taxonomy" id="1783348"/>
    <lineage>
        <taxon>Bacteria</taxon>
        <taxon>Bacillati</taxon>
        <taxon>Actinomycetota</taxon>
        <taxon>Actinomycetes</taxon>
        <taxon>Mycobacteriales</taxon>
        <taxon>Corynebacteriaceae</taxon>
        <taxon>Corynebacterium</taxon>
    </lineage>
</organism>
<feature type="compositionally biased region" description="Basic and acidic residues" evidence="1">
    <location>
        <begin position="1"/>
        <end position="10"/>
    </location>
</feature>
<sequence>MANVEKKKFVDPGWPENTPDGHHAVTEMISPLAGGFSPYGDELVLPLPSEHIGYVHPYTRVNR</sequence>
<name>A0ABU1ZV26_9CORY</name>
<evidence type="ECO:0000256" key="1">
    <source>
        <dbReference type="SAM" id="MobiDB-lite"/>
    </source>
</evidence>
<keyword evidence="3" id="KW-1185">Reference proteome</keyword>
<dbReference type="RefSeq" id="WP_290197774.1">
    <property type="nucleotide sequence ID" value="NZ_CP047654.1"/>
</dbReference>
<gene>
    <name evidence="2" type="ORF">J2S39_000455</name>
</gene>
<protein>
    <submittedName>
        <fullName evidence="2">Uncharacterized protein</fullName>
    </submittedName>
</protein>
<feature type="region of interest" description="Disordered" evidence="1">
    <location>
        <begin position="1"/>
        <end position="20"/>
    </location>
</feature>
<evidence type="ECO:0000313" key="2">
    <source>
        <dbReference type="EMBL" id="MDR7328779.1"/>
    </source>
</evidence>